<dbReference type="Proteomes" id="UP000553343">
    <property type="component" value="Unassembled WGS sequence"/>
</dbReference>
<evidence type="ECO:0000256" key="1">
    <source>
        <dbReference type="SAM" id="Phobius"/>
    </source>
</evidence>
<reference evidence="3 4" key="1">
    <citation type="submission" date="2020-06" db="EMBL/GenBank/DDBJ databases">
        <title>High-quality draft genome of sulfate reducer Desulfobacter latus type strain AcrS2 isolated from marine sediment.</title>
        <authorList>
            <person name="Hoppe M."/>
            <person name="Larsen C.K."/>
            <person name="Marshall I.P.G."/>
            <person name="Schramm A."/>
            <person name="Marietou A.G."/>
        </authorList>
    </citation>
    <scope>NUCLEOTIDE SEQUENCE [LARGE SCALE GENOMIC DNA]</scope>
    <source>
        <strain evidence="3 4">AcRS2</strain>
    </source>
</reference>
<feature type="transmembrane region" description="Helical" evidence="1">
    <location>
        <begin position="335"/>
        <end position="354"/>
    </location>
</feature>
<feature type="domain" description="CHASE2" evidence="2">
    <location>
        <begin position="29"/>
        <end position="302"/>
    </location>
</feature>
<sequence>MRQWPRLTALNVGLFVICAIELLSVVNFFVLPNGAMYDTFCKLPPKSTQGSKKVIIVPINPEQLYSDDETWIPFLNNLHDVNAKQILFSFFPPRASEQFYARASEFKNVIFGRQKQLPITSLNVQTAHQPCNGASAFVPVPDVVDKYTLKIAPYDLPVNQYGIHRFEHALFPCNEAKKQIKPNFILAAAQMRNEAPQTIDSQFAINFMAINRVLPNISFESIRSGNIVPELFQDRTVLVGLGKSSDSPGFQTPVHTGSRSLSLVEYNGFALDTLIENRIIQWPGRYAILLIVSGIVIVGLFVFPLFSDTLFFIGAGLFYPLTVIGSFLLLRYAFVWLPVMQIMAAATAVFMFIFGRKYMSKNQFAREVILNKSEQLKDRFFPDGFYASQAYWAKVVNMVNQTLNLERVIFLEKVPDDHRVREIIALNTSIENIQERRRDYERTPYSTAIMENRPIEVTSFFKRVKEEDVQYLVPLSYAGQVQGFWAFVISSRNMREINYILSIIRNFAVEIGELLYKRAQWLAEKKKNQNLFRKLLAVETRDDLYHEVKGAFPFSRF</sequence>
<feature type="transmembrane region" description="Helical" evidence="1">
    <location>
        <begin position="12"/>
        <end position="31"/>
    </location>
</feature>
<keyword evidence="1" id="KW-1133">Transmembrane helix</keyword>
<dbReference type="SMART" id="SM01080">
    <property type="entry name" value="CHASE2"/>
    <property type="match status" value="1"/>
</dbReference>
<keyword evidence="1" id="KW-0812">Transmembrane</keyword>
<evidence type="ECO:0000313" key="3">
    <source>
        <dbReference type="EMBL" id="NWH06821.1"/>
    </source>
</evidence>
<dbReference type="EMBL" id="JACADJ010000119">
    <property type="protein sequence ID" value="NWH06821.1"/>
    <property type="molecule type" value="Genomic_DNA"/>
</dbReference>
<evidence type="ECO:0000313" key="4">
    <source>
        <dbReference type="Proteomes" id="UP000553343"/>
    </source>
</evidence>
<keyword evidence="1" id="KW-0472">Membrane</keyword>
<feature type="transmembrane region" description="Helical" evidence="1">
    <location>
        <begin position="286"/>
        <end position="303"/>
    </location>
</feature>
<feature type="transmembrane region" description="Helical" evidence="1">
    <location>
        <begin position="310"/>
        <end position="329"/>
    </location>
</feature>
<keyword evidence="4" id="KW-1185">Reference proteome</keyword>
<dbReference type="Pfam" id="PF05226">
    <property type="entry name" value="CHASE2"/>
    <property type="match status" value="1"/>
</dbReference>
<comment type="caution">
    <text evidence="3">The sequence shown here is derived from an EMBL/GenBank/DDBJ whole genome shotgun (WGS) entry which is preliminary data.</text>
</comment>
<evidence type="ECO:0000259" key="2">
    <source>
        <dbReference type="SMART" id="SM01080"/>
    </source>
</evidence>
<accession>A0A850T6V6</accession>
<proteinExistence type="predicted"/>
<dbReference type="InterPro" id="IPR007890">
    <property type="entry name" value="CHASE2"/>
</dbReference>
<dbReference type="AlphaFoldDB" id="A0A850T6V6"/>
<protein>
    <submittedName>
        <fullName evidence="3">CHASE2 domain-containing protein</fullName>
    </submittedName>
</protein>
<gene>
    <name evidence="3" type="ORF">HXW94_17860</name>
</gene>
<name>A0A850T6V6_9BACT</name>
<organism evidence="3 4">
    <name type="scientific">Desulfobacter latus</name>
    <dbReference type="NCBI Taxonomy" id="2292"/>
    <lineage>
        <taxon>Bacteria</taxon>
        <taxon>Pseudomonadati</taxon>
        <taxon>Thermodesulfobacteriota</taxon>
        <taxon>Desulfobacteria</taxon>
        <taxon>Desulfobacterales</taxon>
        <taxon>Desulfobacteraceae</taxon>
        <taxon>Desulfobacter</taxon>
    </lineage>
</organism>